<evidence type="ECO:0000256" key="1">
    <source>
        <dbReference type="ARBA" id="ARBA00005896"/>
    </source>
</evidence>
<keyword evidence="8" id="KW-1185">Reference proteome</keyword>
<dbReference type="OrthoDB" id="581608at2"/>
<dbReference type="KEGG" id="ssyi:EKG83_31055"/>
<dbReference type="Pfam" id="PF02668">
    <property type="entry name" value="TauD"/>
    <property type="match status" value="1"/>
</dbReference>
<dbReference type="EMBL" id="CP034550">
    <property type="protein sequence ID" value="QFZ24621.1"/>
    <property type="molecule type" value="Genomic_DNA"/>
</dbReference>
<keyword evidence="3 7" id="KW-0223">Dioxygenase</keyword>
<dbReference type="PANTHER" id="PTHR30468:SF1">
    <property type="entry name" value="ALPHA-KETOGLUTARATE-DEPENDENT SULFONATE DIOXYGENASE"/>
    <property type="match status" value="1"/>
</dbReference>
<keyword evidence="4" id="KW-0560">Oxidoreductase</keyword>
<dbReference type="GO" id="GO:0005737">
    <property type="term" value="C:cytoplasm"/>
    <property type="evidence" value="ECO:0007669"/>
    <property type="project" value="TreeGrafter"/>
</dbReference>
<evidence type="ECO:0000259" key="6">
    <source>
        <dbReference type="Pfam" id="PF02668"/>
    </source>
</evidence>
<dbReference type="InterPro" id="IPR042098">
    <property type="entry name" value="TauD-like_sf"/>
</dbReference>
<protein>
    <submittedName>
        <fullName evidence="7">Taurine dioxygenase</fullName>
    </submittedName>
</protein>
<organism evidence="7 8">
    <name type="scientific">Saccharothrix syringae</name>
    <name type="common">Nocardiopsis syringae</name>
    <dbReference type="NCBI Taxonomy" id="103733"/>
    <lineage>
        <taxon>Bacteria</taxon>
        <taxon>Bacillati</taxon>
        <taxon>Actinomycetota</taxon>
        <taxon>Actinomycetes</taxon>
        <taxon>Pseudonocardiales</taxon>
        <taxon>Pseudonocardiaceae</taxon>
        <taxon>Saccharothrix</taxon>
    </lineage>
</organism>
<dbReference type="Proteomes" id="UP000325787">
    <property type="component" value="Chromosome"/>
</dbReference>
<evidence type="ECO:0000256" key="5">
    <source>
        <dbReference type="ARBA" id="ARBA00023004"/>
    </source>
</evidence>
<dbReference type="PANTHER" id="PTHR30468">
    <property type="entry name" value="ALPHA-KETOGLUTARATE-DEPENDENT SULFONATE DIOXYGENASE"/>
    <property type="match status" value="1"/>
</dbReference>
<comment type="similarity">
    <text evidence="1">Belongs to the TfdA dioxygenase family.</text>
</comment>
<evidence type="ECO:0000256" key="3">
    <source>
        <dbReference type="ARBA" id="ARBA00022964"/>
    </source>
</evidence>
<keyword evidence="2" id="KW-0479">Metal-binding</keyword>
<dbReference type="InterPro" id="IPR051323">
    <property type="entry name" value="AtsK-like"/>
</dbReference>
<accession>A0A5Q0HEM7</accession>
<keyword evidence="5" id="KW-0408">Iron</keyword>
<gene>
    <name evidence="7" type="ORF">EKG83_31055</name>
</gene>
<feature type="domain" description="TauD/TfdA-like" evidence="6">
    <location>
        <begin position="12"/>
        <end position="251"/>
    </location>
</feature>
<evidence type="ECO:0000313" key="7">
    <source>
        <dbReference type="EMBL" id="QFZ24621.1"/>
    </source>
</evidence>
<name>A0A5Q0HEM7_SACSY</name>
<dbReference type="GO" id="GO:0046872">
    <property type="term" value="F:metal ion binding"/>
    <property type="evidence" value="ECO:0007669"/>
    <property type="project" value="UniProtKB-KW"/>
</dbReference>
<sequence length="287" mass="32766">MTSATAPEIRLSSGALGAEIRGIDLNALTDEQFELIHDTLLRHQVIFLPGQGNLEPEAHIAFGRRFGEVELHPYLPRLEGHPEIVVIDSDEGAKVDIWHTDMTFHQSPPIASVLHLVELPPSGGDTMWTNQCLVYESLSAPLRDLVDGLTAIHTIRVGTEFSSRAEHPVVRVHPETGRRSLYVNRLFTSHIPQLTRNESDALLEYLFRFSESPQFTCRYRWSRGDVAMWDNRVTQHYAVNDYRERRRGQRITVLGDHPTGNEPRWEHHVPAPGDRYWPDRVNAVEGY</sequence>
<evidence type="ECO:0000256" key="4">
    <source>
        <dbReference type="ARBA" id="ARBA00023002"/>
    </source>
</evidence>
<dbReference type="Gene3D" id="3.60.130.10">
    <property type="entry name" value="Clavaminate synthase-like"/>
    <property type="match status" value="1"/>
</dbReference>
<dbReference type="SUPFAM" id="SSF51197">
    <property type="entry name" value="Clavaminate synthase-like"/>
    <property type="match status" value="1"/>
</dbReference>
<proteinExistence type="inferred from homology"/>
<dbReference type="GO" id="GO:0016706">
    <property type="term" value="F:2-oxoglutarate-dependent dioxygenase activity"/>
    <property type="evidence" value="ECO:0007669"/>
    <property type="project" value="TreeGrafter"/>
</dbReference>
<dbReference type="AlphaFoldDB" id="A0A5Q0HEM7"/>
<evidence type="ECO:0000313" key="8">
    <source>
        <dbReference type="Proteomes" id="UP000325787"/>
    </source>
</evidence>
<reference evidence="8" key="1">
    <citation type="journal article" date="2021" name="Curr. Microbiol.">
        <title>Complete genome of nocamycin-producing strain Saccharothrix syringae NRRL B-16468 reveals the biosynthetic potential for secondary metabolites.</title>
        <authorList>
            <person name="Mo X."/>
            <person name="Yang S."/>
        </authorList>
    </citation>
    <scope>NUCLEOTIDE SEQUENCE [LARGE SCALE GENOMIC DNA]</scope>
    <source>
        <strain evidence="8">ATCC 51364 / DSM 43886 / JCM 6844 / KCTC 9398 / NBRC 14523 / NRRL B-16468 / INA 2240</strain>
    </source>
</reference>
<dbReference type="InterPro" id="IPR003819">
    <property type="entry name" value="TauD/TfdA-like"/>
</dbReference>
<evidence type="ECO:0000256" key="2">
    <source>
        <dbReference type="ARBA" id="ARBA00022723"/>
    </source>
</evidence>